<dbReference type="PROSITE" id="PS51257">
    <property type="entry name" value="PROKAR_LIPOPROTEIN"/>
    <property type="match status" value="1"/>
</dbReference>
<evidence type="ECO:0008006" key="4">
    <source>
        <dbReference type="Google" id="ProtNLM"/>
    </source>
</evidence>
<keyword evidence="3" id="KW-1185">Reference proteome</keyword>
<name>A0AAQ3LIF8_9BACT</name>
<organism evidence="2 3">
    <name type="scientific">Rubellicoccus peritrichatus</name>
    <dbReference type="NCBI Taxonomy" id="3080537"/>
    <lineage>
        <taxon>Bacteria</taxon>
        <taxon>Pseudomonadati</taxon>
        <taxon>Verrucomicrobiota</taxon>
        <taxon>Opitutia</taxon>
        <taxon>Puniceicoccales</taxon>
        <taxon>Cerasicoccaceae</taxon>
        <taxon>Rubellicoccus</taxon>
    </lineage>
</organism>
<protein>
    <recommendedName>
        <fullName evidence="4">DUF3347 domain-containing protein</fullName>
    </recommendedName>
</protein>
<accession>A0AAQ3LIF8</accession>
<proteinExistence type="predicted"/>
<dbReference type="AlphaFoldDB" id="A0AAQ3LIF8"/>
<evidence type="ECO:0000256" key="1">
    <source>
        <dbReference type="SAM" id="SignalP"/>
    </source>
</evidence>
<feature type="chain" id="PRO_5043002316" description="DUF3347 domain-containing protein" evidence="1">
    <location>
        <begin position="19"/>
        <end position="321"/>
    </location>
</feature>
<feature type="signal peptide" evidence="1">
    <location>
        <begin position="1"/>
        <end position="18"/>
    </location>
</feature>
<dbReference type="Proteomes" id="UP001304300">
    <property type="component" value="Chromosome"/>
</dbReference>
<dbReference type="RefSeq" id="WP_317835204.1">
    <property type="nucleotide sequence ID" value="NZ_CP136920.1"/>
</dbReference>
<gene>
    <name evidence="2" type="ORF">RZN69_06210</name>
</gene>
<dbReference type="KEGG" id="puo:RZN69_06210"/>
<evidence type="ECO:0000313" key="3">
    <source>
        <dbReference type="Proteomes" id="UP001304300"/>
    </source>
</evidence>
<evidence type="ECO:0000313" key="2">
    <source>
        <dbReference type="EMBL" id="WOO42679.1"/>
    </source>
</evidence>
<reference evidence="2 3" key="1">
    <citation type="submission" date="2023-10" db="EMBL/GenBank/DDBJ databases">
        <title>Rubellicoccus peritrichatus gen. nov., sp. nov., isolated from an algae of coral reef tank.</title>
        <authorList>
            <person name="Luo J."/>
        </authorList>
    </citation>
    <scope>NUCLEOTIDE SEQUENCE [LARGE SCALE GENOMIC DNA]</scope>
    <source>
        <strain evidence="2 3">CR14</strain>
    </source>
</reference>
<keyword evidence="1" id="KW-0732">Signal</keyword>
<dbReference type="EMBL" id="CP136920">
    <property type="protein sequence ID" value="WOO42679.1"/>
    <property type="molecule type" value="Genomic_DNA"/>
</dbReference>
<sequence>MRSSITAFFLFVLPCFFAACGKKPAPAPPPAPVEEVTIGASQTTTGNVLLATKLRPDVTSIEILCVPEVSPETRELILEQHKALQAYLDAPEPDAGDALVTLSESDTKKLNSALEKAKEGFPEPFESTFRIDGKSRLAESRRSLYERYLPMVEAVKVDNLESSLNAIFALMKQDHETLQKLAEDGSSNNAVQAMADMNWLASFSDYMKGFQSVVRRYDSAMRRQVRKINRDAKKGIAGPKTPEEIWEEAQHELAPKIELEIYKTSLGSAYADEDGHFELAGHGLLVARAEMGSYSVFFVNDGPGGELVRFSDVKETETTAE</sequence>